<protein>
    <submittedName>
        <fullName evidence="1">1-acyl-sn-glycerol-3-phosphate acyltransferase delta</fullName>
    </submittedName>
</protein>
<keyword evidence="1" id="KW-0012">Acyltransferase</keyword>
<reference evidence="2" key="1">
    <citation type="submission" date="2012-07" db="EMBL/GenBank/DDBJ databases">
        <title>Genome of the Chinese tree shrew, a rising model animal genetically related to primates.</title>
        <authorList>
            <person name="Zhang G."/>
            <person name="Fan Y."/>
            <person name="Yao Y."/>
            <person name="Huang Z."/>
        </authorList>
    </citation>
    <scope>NUCLEOTIDE SEQUENCE [LARGE SCALE GENOMIC DNA]</scope>
</reference>
<dbReference type="AlphaFoldDB" id="L9KKH9"/>
<keyword evidence="2" id="KW-1185">Reference proteome</keyword>
<dbReference type="EMBL" id="KB320787">
    <property type="protein sequence ID" value="ELW63276.1"/>
    <property type="molecule type" value="Genomic_DNA"/>
</dbReference>
<proteinExistence type="predicted"/>
<accession>L9KKH9</accession>
<dbReference type="STRING" id="246437.L9KKH9"/>
<gene>
    <name evidence="1" type="ORF">TREES_T100014096</name>
</gene>
<dbReference type="GO" id="GO:0016746">
    <property type="term" value="F:acyltransferase activity"/>
    <property type="evidence" value="ECO:0007669"/>
    <property type="project" value="UniProtKB-KW"/>
</dbReference>
<evidence type="ECO:0000313" key="2">
    <source>
        <dbReference type="Proteomes" id="UP000011518"/>
    </source>
</evidence>
<organism evidence="1 2">
    <name type="scientific">Tupaia chinensis</name>
    <name type="common">Chinese tree shrew</name>
    <name type="synonym">Tupaia belangeri chinensis</name>
    <dbReference type="NCBI Taxonomy" id="246437"/>
    <lineage>
        <taxon>Eukaryota</taxon>
        <taxon>Metazoa</taxon>
        <taxon>Chordata</taxon>
        <taxon>Craniata</taxon>
        <taxon>Vertebrata</taxon>
        <taxon>Euteleostomi</taxon>
        <taxon>Mammalia</taxon>
        <taxon>Eutheria</taxon>
        <taxon>Euarchontoglires</taxon>
        <taxon>Scandentia</taxon>
        <taxon>Tupaiidae</taxon>
        <taxon>Tupaia</taxon>
    </lineage>
</organism>
<evidence type="ECO:0000313" key="1">
    <source>
        <dbReference type="EMBL" id="ELW63276.1"/>
    </source>
</evidence>
<name>L9KKH9_TUPCH</name>
<dbReference type="Proteomes" id="UP000011518">
    <property type="component" value="Unassembled WGS sequence"/>
</dbReference>
<reference evidence="2" key="2">
    <citation type="journal article" date="2013" name="Nat. Commun.">
        <title>Genome of the Chinese tree shrew.</title>
        <authorList>
            <person name="Fan Y."/>
            <person name="Huang Z.Y."/>
            <person name="Cao C.C."/>
            <person name="Chen C.S."/>
            <person name="Chen Y.X."/>
            <person name="Fan D.D."/>
            <person name="He J."/>
            <person name="Hou H.L."/>
            <person name="Hu L."/>
            <person name="Hu X.T."/>
            <person name="Jiang X.T."/>
            <person name="Lai R."/>
            <person name="Lang Y.S."/>
            <person name="Liang B."/>
            <person name="Liao S.G."/>
            <person name="Mu D."/>
            <person name="Ma Y.Y."/>
            <person name="Niu Y.Y."/>
            <person name="Sun X.Q."/>
            <person name="Xia J.Q."/>
            <person name="Xiao J."/>
            <person name="Xiong Z.Q."/>
            <person name="Xu L."/>
            <person name="Yang L."/>
            <person name="Zhang Y."/>
            <person name="Zhao W."/>
            <person name="Zhao X.D."/>
            <person name="Zheng Y.T."/>
            <person name="Zhou J.M."/>
            <person name="Zhu Y.B."/>
            <person name="Zhang G.J."/>
            <person name="Wang J."/>
            <person name="Yao Y.G."/>
        </authorList>
    </citation>
    <scope>NUCLEOTIDE SEQUENCE [LARGE SCALE GENOMIC DNA]</scope>
</reference>
<keyword evidence="1" id="KW-0808">Transferase</keyword>
<sequence length="114" mass="12272">MHCSCPESSCLGPFLRGFGSRAHMFLPLTFHNLATPTKDTLPKSWFETGPSLSGAGPKRKSPYLETANGCPCLGLSWVPGCIPASVGVRWMIGVTEIDKGSAYGDIDNKQKQND</sequence>
<dbReference type="InParanoid" id="L9KKH9"/>